<feature type="region of interest" description="Disordered" evidence="1">
    <location>
        <begin position="679"/>
        <end position="718"/>
    </location>
</feature>
<dbReference type="InterPro" id="IPR001810">
    <property type="entry name" value="F-box_dom"/>
</dbReference>
<gene>
    <name evidence="3" type="ORF">BGZ99_007312</name>
</gene>
<feature type="compositionally biased region" description="Low complexity" evidence="1">
    <location>
        <begin position="575"/>
        <end position="586"/>
    </location>
</feature>
<accession>A0A9P6UPY6</accession>
<feature type="region of interest" description="Disordered" evidence="1">
    <location>
        <begin position="122"/>
        <end position="142"/>
    </location>
</feature>
<dbReference type="GO" id="GO:0031146">
    <property type="term" value="P:SCF-dependent proteasomal ubiquitin-dependent protein catabolic process"/>
    <property type="evidence" value="ECO:0007669"/>
    <property type="project" value="TreeGrafter"/>
</dbReference>
<comment type="caution">
    <text evidence="3">The sequence shown here is derived from an EMBL/GenBank/DDBJ whole genome shotgun (WGS) entry which is preliminary data.</text>
</comment>
<proteinExistence type="predicted"/>
<dbReference type="PANTHER" id="PTHR13318">
    <property type="entry name" value="PARTNER OF PAIRED, ISOFORM B-RELATED"/>
    <property type="match status" value="1"/>
</dbReference>
<evidence type="ECO:0000313" key="3">
    <source>
        <dbReference type="EMBL" id="KAG0315706.1"/>
    </source>
</evidence>
<dbReference type="AlphaFoldDB" id="A0A9P6UPY6"/>
<dbReference type="SMART" id="SM00367">
    <property type="entry name" value="LRR_CC"/>
    <property type="match status" value="8"/>
</dbReference>
<name>A0A9P6UPY6_9FUNG</name>
<feature type="region of interest" description="Disordered" evidence="1">
    <location>
        <begin position="884"/>
        <end position="910"/>
    </location>
</feature>
<dbReference type="InterPro" id="IPR032675">
    <property type="entry name" value="LRR_dom_sf"/>
</dbReference>
<evidence type="ECO:0000259" key="2">
    <source>
        <dbReference type="Pfam" id="PF12937"/>
    </source>
</evidence>
<feature type="region of interest" description="Disordered" evidence="1">
    <location>
        <begin position="768"/>
        <end position="853"/>
    </location>
</feature>
<feature type="region of interest" description="Disordered" evidence="1">
    <location>
        <begin position="1154"/>
        <end position="1186"/>
    </location>
</feature>
<feature type="compositionally biased region" description="Basic residues" evidence="1">
    <location>
        <begin position="1093"/>
        <end position="1106"/>
    </location>
</feature>
<reference evidence="3" key="1">
    <citation type="journal article" date="2020" name="Fungal Divers.">
        <title>Resolving the Mortierellaceae phylogeny through synthesis of multi-gene phylogenetics and phylogenomics.</title>
        <authorList>
            <person name="Vandepol N."/>
            <person name="Liber J."/>
            <person name="Desiro A."/>
            <person name="Na H."/>
            <person name="Kennedy M."/>
            <person name="Barry K."/>
            <person name="Grigoriev I.V."/>
            <person name="Miller A.N."/>
            <person name="O'Donnell K."/>
            <person name="Stajich J.E."/>
            <person name="Bonito G."/>
        </authorList>
    </citation>
    <scope>NUCLEOTIDE SEQUENCE</scope>
    <source>
        <strain evidence="3">REB-010B</strain>
    </source>
</reference>
<dbReference type="OrthoDB" id="1924287at2759"/>
<feature type="compositionally biased region" description="Basic residues" evidence="1">
    <location>
        <begin position="1161"/>
        <end position="1176"/>
    </location>
</feature>
<feature type="region of interest" description="Disordered" evidence="1">
    <location>
        <begin position="1093"/>
        <end position="1115"/>
    </location>
</feature>
<dbReference type="SUPFAM" id="SSF52047">
    <property type="entry name" value="RNI-like"/>
    <property type="match status" value="1"/>
</dbReference>
<keyword evidence="4" id="KW-1185">Reference proteome</keyword>
<dbReference type="Proteomes" id="UP000738325">
    <property type="component" value="Unassembled WGS sequence"/>
</dbReference>
<protein>
    <recommendedName>
        <fullName evidence="2">F-box domain-containing protein</fullName>
    </recommendedName>
</protein>
<feature type="compositionally biased region" description="Basic and acidic residues" evidence="1">
    <location>
        <begin position="587"/>
        <end position="600"/>
    </location>
</feature>
<sequence length="1221" mass="131919">MLPHELLVKIFYNLEQRPQHRHTSTSSISFSSSLSLDRTDILSCACVCRDWYYPAVDTLWREVDLQSVESFIQFSRILQPSFSYLDSDTMATREYHAAALPCSDNDNEDTCYQWSDDHENSCHQEQEQDHHRHRESGLLGSTSPRLLTSTSSISALQLTSSPSLSFSSASSQRLLTADGIGTSGKNYIRSFSIAGASDCQAPRPFPYLPSCITDCHLNALSLSPSGPLSRLTSLSLCHCVALTDMSIIQIITPSSPCLKRIDLTECRLITNLTVQLIAQLCSYKLEELSIQGCALVTDDAIEELAYRCRRLRRINLGLCHRLSDRSLLALLRGSTGLSTTSATTTATPATTAVWIGADRAPRLEKLGIAGCHGITLGGLLAITEQMSLPESDKSGLECERERITPSTIGSRKSYLVSLEINCPALKKTPNKTQHGGGHLFSTTLTSHSTISQAMRLFQTLPTTLEEITLFDAYTLSPDDITCLVDRVGSSLKTLRLDNANAVDSETLAHILAACPYLTVLCIPRATRLDDHGVIQLIASRCAHSLVELDLSACHSLTDACLTRLATSRPPTPTYSIIPTSSSSTSPFKEDLKGKRVGDQEREPPCLFPNLRRLDLSYNDKLTLTGIIPLIISLKNLCALDVSFCGDGVTRSWSSSLESLRPLLNPASIPIAPPALKRMEEEDMDATESAESMSEVQDRLSPSQSSSSQQHLDYTQQATAASSSALPSLSSGSAFFASSTIQQALSLQSVQQYVSGVIPSRRGLGRYVGPLLSRPSAAHQDNSVTPEHPQQYPGQGQEHYRETQQHGRRRSSASSATSICSTSSSYSSASSVSSSSSLASSASPSSSSILTADPCDGNSYSTNKKSQEHLSHKCNQYGSSYSKLPHGHHSSVCSSSSASSSTSLSPGIPLADRLDVLDNTPRRVGLPARFHLESWFTPQHQQQLQQLFHIQLQHQREVQDQQQAAFAAMAVAVTNGNNNSNDGGNGHSDAMAAAAGLAGLGIVLGEAGAGANTAATTTTTAIPTIPTTATTANTAASLNSRTTVSLSVEMMAHPVMMAPRAGAATIRSGDGVDDDGESGDEGEGLFVIGRFRRHQQQRHLQQQRRQRPQPQAQQVLMHQRPYHGSIELAELNDNLNTNLHLGSQHSPAGRFAGAGAGGRGVNHPHQHHRHHGRQHHHSYYERRGSSGNIGNGRAVSGLANVSGYCEISAWGLSKLKEEWSIT</sequence>
<feature type="compositionally biased region" description="Low complexity" evidence="1">
    <location>
        <begin position="889"/>
        <end position="904"/>
    </location>
</feature>
<evidence type="ECO:0000256" key="1">
    <source>
        <dbReference type="SAM" id="MobiDB-lite"/>
    </source>
</evidence>
<dbReference type="GO" id="GO:0019005">
    <property type="term" value="C:SCF ubiquitin ligase complex"/>
    <property type="evidence" value="ECO:0007669"/>
    <property type="project" value="TreeGrafter"/>
</dbReference>
<dbReference type="InterPro" id="IPR036047">
    <property type="entry name" value="F-box-like_dom_sf"/>
</dbReference>
<feature type="domain" description="F-box" evidence="2">
    <location>
        <begin position="2"/>
        <end position="65"/>
    </location>
</feature>
<dbReference type="SUPFAM" id="SSF81383">
    <property type="entry name" value="F-box domain"/>
    <property type="match status" value="1"/>
</dbReference>
<dbReference type="InterPro" id="IPR006553">
    <property type="entry name" value="Leu-rich_rpt_Cys-con_subtyp"/>
</dbReference>
<evidence type="ECO:0000313" key="4">
    <source>
        <dbReference type="Proteomes" id="UP000738325"/>
    </source>
</evidence>
<feature type="compositionally biased region" description="Low complexity" evidence="1">
    <location>
        <begin position="700"/>
        <end position="709"/>
    </location>
</feature>
<dbReference type="Pfam" id="PF12937">
    <property type="entry name" value="F-box-like"/>
    <property type="match status" value="1"/>
</dbReference>
<dbReference type="Gene3D" id="3.80.10.10">
    <property type="entry name" value="Ribonuclease Inhibitor"/>
    <property type="match status" value="2"/>
</dbReference>
<dbReference type="Gene3D" id="1.20.1280.50">
    <property type="match status" value="1"/>
</dbReference>
<feature type="compositionally biased region" description="Low complexity" evidence="1">
    <location>
        <begin position="811"/>
        <end position="847"/>
    </location>
</feature>
<dbReference type="EMBL" id="JAAAIP010000520">
    <property type="protein sequence ID" value="KAG0315706.1"/>
    <property type="molecule type" value="Genomic_DNA"/>
</dbReference>
<organism evidence="3 4">
    <name type="scientific">Dissophora globulifera</name>
    <dbReference type="NCBI Taxonomy" id="979702"/>
    <lineage>
        <taxon>Eukaryota</taxon>
        <taxon>Fungi</taxon>
        <taxon>Fungi incertae sedis</taxon>
        <taxon>Mucoromycota</taxon>
        <taxon>Mortierellomycotina</taxon>
        <taxon>Mortierellomycetes</taxon>
        <taxon>Mortierellales</taxon>
        <taxon>Mortierellaceae</taxon>
        <taxon>Dissophora</taxon>
    </lineage>
</organism>
<feature type="region of interest" description="Disordered" evidence="1">
    <location>
        <begin position="575"/>
        <end position="600"/>
    </location>
</feature>